<evidence type="ECO:0000313" key="2">
    <source>
        <dbReference type="Proteomes" id="UP000276133"/>
    </source>
</evidence>
<accession>A0A3M7T0Y0</accession>
<dbReference type="Proteomes" id="UP000276133">
    <property type="component" value="Unassembled WGS sequence"/>
</dbReference>
<reference evidence="1 2" key="1">
    <citation type="journal article" date="2018" name="Sci. Rep.">
        <title>Genomic signatures of local adaptation to the degree of environmental predictability in rotifers.</title>
        <authorList>
            <person name="Franch-Gras L."/>
            <person name="Hahn C."/>
            <person name="Garcia-Roger E.M."/>
            <person name="Carmona M.J."/>
            <person name="Serra M."/>
            <person name="Gomez A."/>
        </authorList>
    </citation>
    <scope>NUCLEOTIDE SEQUENCE [LARGE SCALE GENOMIC DNA]</scope>
    <source>
        <strain evidence="1">HYR1</strain>
    </source>
</reference>
<name>A0A3M7T0Y0_BRAPC</name>
<gene>
    <name evidence="1" type="ORF">BpHYR1_052794</name>
</gene>
<evidence type="ECO:0000313" key="1">
    <source>
        <dbReference type="EMBL" id="RNA41681.1"/>
    </source>
</evidence>
<keyword evidence="2" id="KW-1185">Reference proteome</keyword>
<dbReference type="AlphaFoldDB" id="A0A3M7T0Y0"/>
<dbReference type="EMBL" id="REGN01000477">
    <property type="protein sequence ID" value="RNA41681.1"/>
    <property type="molecule type" value="Genomic_DNA"/>
</dbReference>
<protein>
    <submittedName>
        <fullName evidence="1">Uncharacterized protein</fullName>
    </submittedName>
</protein>
<proteinExistence type="predicted"/>
<comment type="caution">
    <text evidence="1">The sequence shown here is derived from an EMBL/GenBank/DDBJ whole genome shotgun (WGS) entry which is preliminary data.</text>
</comment>
<organism evidence="1 2">
    <name type="scientific">Brachionus plicatilis</name>
    <name type="common">Marine rotifer</name>
    <name type="synonym">Brachionus muelleri</name>
    <dbReference type="NCBI Taxonomy" id="10195"/>
    <lineage>
        <taxon>Eukaryota</taxon>
        <taxon>Metazoa</taxon>
        <taxon>Spiralia</taxon>
        <taxon>Gnathifera</taxon>
        <taxon>Rotifera</taxon>
        <taxon>Eurotatoria</taxon>
        <taxon>Monogononta</taxon>
        <taxon>Pseudotrocha</taxon>
        <taxon>Ploima</taxon>
        <taxon>Brachionidae</taxon>
        <taxon>Brachionus</taxon>
    </lineage>
</organism>
<sequence length="72" mass="8712">MLTQLIFTLTWSTQINQYTINKIQWEIAKKREALIKVFDLSGLELSFLIQNWSQMFEKVNMNFQAMQILDYY</sequence>